<feature type="region of interest" description="Disordered" evidence="3">
    <location>
        <begin position="115"/>
        <end position="164"/>
    </location>
</feature>
<dbReference type="Gene3D" id="1.10.287.1490">
    <property type="match status" value="2"/>
</dbReference>
<evidence type="ECO:0000256" key="1">
    <source>
        <dbReference type="ARBA" id="ARBA00023054"/>
    </source>
</evidence>
<evidence type="ECO:0000256" key="3">
    <source>
        <dbReference type="SAM" id="MobiDB-lite"/>
    </source>
</evidence>
<feature type="coiled-coil region" evidence="2">
    <location>
        <begin position="745"/>
        <end position="786"/>
    </location>
</feature>
<dbReference type="PANTHER" id="PTHR23160">
    <property type="entry name" value="SYNAPTONEMAL COMPLEX PROTEIN-RELATED"/>
    <property type="match status" value="1"/>
</dbReference>
<gene>
    <name evidence="4" type="ORF">PHLCEN_2v13367</name>
</gene>
<keyword evidence="5" id="KW-1185">Reference proteome</keyword>
<evidence type="ECO:0000256" key="2">
    <source>
        <dbReference type="SAM" id="Coils"/>
    </source>
</evidence>
<feature type="coiled-coil region" evidence="2">
    <location>
        <begin position="542"/>
        <end position="597"/>
    </location>
</feature>
<proteinExistence type="predicted"/>
<comment type="caution">
    <text evidence="4">The sequence shown here is derived from an EMBL/GenBank/DDBJ whole genome shotgun (WGS) entry which is preliminary data.</text>
</comment>
<evidence type="ECO:0000313" key="5">
    <source>
        <dbReference type="Proteomes" id="UP000186601"/>
    </source>
</evidence>
<feature type="coiled-coil region" evidence="2">
    <location>
        <begin position="854"/>
        <end position="888"/>
    </location>
</feature>
<dbReference type="OrthoDB" id="2802198at2759"/>
<reference evidence="4 5" key="1">
    <citation type="submission" date="2018-02" db="EMBL/GenBank/DDBJ databases">
        <title>Genome sequence of the basidiomycete white-rot fungus Phlebia centrifuga.</title>
        <authorList>
            <person name="Granchi Z."/>
            <person name="Peng M."/>
            <person name="de Vries R.P."/>
            <person name="Hilden K."/>
            <person name="Makela M.R."/>
            <person name="Grigoriev I."/>
            <person name="Riley R."/>
        </authorList>
    </citation>
    <scope>NUCLEOTIDE SEQUENCE [LARGE SCALE GENOMIC DNA]</scope>
    <source>
        <strain evidence="4 5">FBCC195</strain>
    </source>
</reference>
<organism evidence="4 5">
    <name type="scientific">Hermanssonia centrifuga</name>
    <dbReference type="NCBI Taxonomy" id="98765"/>
    <lineage>
        <taxon>Eukaryota</taxon>
        <taxon>Fungi</taxon>
        <taxon>Dikarya</taxon>
        <taxon>Basidiomycota</taxon>
        <taxon>Agaricomycotina</taxon>
        <taxon>Agaricomycetes</taxon>
        <taxon>Polyporales</taxon>
        <taxon>Meruliaceae</taxon>
        <taxon>Hermanssonia</taxon>
    </lineage>
</organism>
<name>A0A2R6NED1_9APHY</name>
<feature type="coiled-coil region" evidence="2">
    <location>
        <begin position="626"/>
        <end position="709"/>
    </location>
</feature>
<evidence type="ECO:0000313" key="4">
    <source>
        <dbReference type="EMBL" id="PSR70747.1"/>
    </source>
</evidence>
<dbReference type="STRING" id="98765.A0A2R6NED1"/>
<accession>A0A2R6NED1</accession>
<feature type="compositionally biased region" description="Acidic residues" evidence="3">
    <location>
        <begin position="129"/>
        <end position="139"/>
    </location>
</feature>
<protein>
    <submittedName>
        <fullName evidence="4">Uncharacterized protein</fullName>
    </submittedName>
</protein>
<dbReference type="AlphaFoldDB" id="A0A2R6NED1"/>
<feature type="coiled-coil region" evidence="2">
    <location>
        <begin position="170"/>
        <end position="216"/>
    </location>
</feature>
<dbReference type="PANTHER" id="PTHR23160:SF19">
    <property type="entry name" value="MYOSIN HEAVY CHAIN-RELATED PROTEIN"/>
    <property type="match status" value="1"/>
</dbReference>
<sequence>MVSTKATKKAKFTYAEIRKNAETQKDTLGPQWSTWITRAINKLVSPFFVPQRSHSNQSVAQESQGVLAPTEPGHVAFTPDAKRARETIDTPGTPKSATLEGHFWKNITQSVSSRGTKRRWSLVAARPGEDEDEDGDEPETPTKSVSRRRISMSHKRTRRLSGDSVTKMTKAELIEKYLKLRKVHEDADNQRDKEELLDLRKQLDATRHELQAARQYREIVYDIDTGPLTPLSESTEAAGSRSPSPFVLQTSDTHAARPPISGVIRTGSGSLIDIISKQPTPAPSTLDDESVDENLEQPQSFGDRPIDVGGDIFSAPRSVAPPFTNPFTETLAVPSVHTNAAGLFDGTVSLSGRDLRLSQLQTLREANVSLISERAELSELISSRNAAIVALQAEIQAQKDLVSTAKVDLTDAETSTADLHSTVTALHVSVQSSEASLLQANAVIKEKESVIESLKASREEQEAKLLECERSIASLQAREGRLVEENNDLSQKLAAMSMTEGHLRDALKTGSEDISVLDSRCKELTARCESLDELLLVANSELSSFAEKLDRAEGEVQSTSAERAQALDRLEVVDGELAEAKITMATLAEQVKDLSESLDLRTQELSAIRKQEAEQRANNLALETTVVSLQMQTDDLEATVSSLQNDLRASAERLQSLDSMCASKMAAINVLESSRDEAEERVSGLTSQLQETRAKKSALELTADELNHRVLEKIEEITRLTVELATQKRAFNILENDFASASSLNAALAAQMVVKENELSSLQAELEEARDDSRQCQEKMNLLETQKATQARYYESQIGSVEANLTVANAAIDTLRSNLRSVEDARNDLVSLLKQKDSELNTIQFDLDSEKAELSATKSQLGDAINRLEIAEKNVESLLATRKRLESNIESLTEPIKDFLGMQSVYASKLSNALAATNPQS</sequence>
<dbReference type="Proteomes" id="UP000186601">
    <property type="component" value="Unassembled WGS sequence"/>
</dbReference>
<feature type="coiled-coil region" evidence="2">
    <location>
        <begin position="444"/>
        <end position="492"/>
    </location>
</feature>
<keyword evidence="1 2" id="KW-0175">Coiled coil</keyword>
<feature type="compositionally biased region" description="Basic residues" evidence="3">
    <location>
        <begin position="145"/>
        <end position="159"/>
    </location>
</feature>
<dbReference type="EMBL" id="MLYV02001330">
    <property type="protein sequence ID" value="PSR70747.1"/>
    <property type="molecule type" value="Genomic_DNA"/>
</dbReference>